<evidence type="ECO:0000256" key="2">
    <source>
        <dbReference type="ARBA" id="ARBA00022645"/>
    </source>
</evidence>
<evidence type="ECO:0000256" key="3">
    <source>
        <dbReference type="ARBA" id="ARBA00022670"/>
    </source>
</evidence>
<dbReference type="GO" id="GO:0006508">
    <property type="term" value="P:proteolysis"/>
    <property type="evidence" value="ECO:0007669"/>
    <property type="project" value="UniProtKB-KW"/>
</dbReference>
<evidence type="ECO:0000256" key="4">
    <source>
        <dbReference type="ARBA" id="ARBA00022729"/>
    </source>
</evidence>
<name>A0A7J6KLB2_PERCH</name>
<evidence type="ECO:0008006" key="9">
    <source>
        <dbReference type="Google" id="ProtNLM"/>
    </source>
</evidence>
<proteinExistence type="inferred from homology"/>
<keyword evidence="4" id="KW-0732">Signal</keyword>
<evidence type="ECO:0000313" key="8">
    <source>
        <dbReference type="Proteomes" id="UP000591131"/>
    </source>
</evidence>
<dbReference type="Proteomes" id="UP000591131">
    <property type="component" value="Unassembled WGS sequence"/>
</dbReference>
<keyword evidence="6" id="KW-0325">Glycoprotein</keyword>
<keyword evidence="8" id="KW-1185">Reference proteome</keyword>
<dbReference type="PANTHER" id="PTHR11802">
    <property type="entry name" value="SERINE PROTEASE FAMILY S10 SERINE CARBOXYPEPTIDASE"/>
    <property type="match status" value="1"/>
</dbReference>
<dbReference type="EMBL" id="JAAPAO010002455">
    <property type="protein sequence ID" value="KAF4647672.1"/>
    <property type="molecule type" value="Genomic_DNA"/>
</dbReference>
<keyword evidence="2" id="KW-0121">Carboxypeptidase</keyword>
<evidence type="ECO:0000313" key="7">
    <source>
        <dbReference type="EMBL" id="KAF4647672.1"/>
    </source>
</evidence>
<reference evidence="7 8" key="1">
    <citation type="submission" date="2020-04" db="EMBL/GenBank/DDBJ databases">
        <title>Perkinsus chesapeaki whole genome sequence.</title>
        <authorList>
            <person name="Bogema D.R."/>
        </authorList>
    </citation>
    <scope>NUCLEOTIDE SEQUENCE [LARGE SCALE GENOMIC DNA]</scope>
    <source>
        <strain evidence="7">ATCC PRA-425</strain>
    </source>
</reference>
<keyword evidence="5" id="KW-0378">Hydrolase</keyword>
<evidence type="ECO:0000256" key="5">
    <source>
        <dbReference type="ARBA" id="ARBA00022801"/>
    </source>
</evidence>
<dbReference type="AlphaFoldDB" id="A0A7J6KLB2"/>
<dbReference type="Pfam" id="PF00450">
    <property type="entry name" value="Peptidase_S10"/>
    <property type="match status" value="1"/>
</dbReference>
<organism evidence="7 8">
    <name type="scientific">Perkinsus chesapeaki</name>
    <name type="common">Clam parasite</name>
    <name type="synonym">Perkinsus andrewsi</name>
    <dbReference type="NCBI Taxonomy" id="330153"/>
    <lineage>
        <taxon>Eukaryota</taxon>
        <taxon>Sar</taxon>
        <taxon>Alveolata</taxon>
        <taxon>Perkinsozoa</taxon>
        <taxon>Perkinsea</taxon>
        <taxon>Perkinsida</taxon>
        <taxon>Perkinsidae</taxon>
        <taxon>Perkinsus</taxon>
    </lineage>
</organism>
<gene>
    <name evidence="7" type="ORF">FOL47_004309</name>
</gene>
<dbReference type="SUPFAM" id="SSF53474">
    <property type="entry name" value="alpha/beta-Hydrolases"/>
    <property type="match status" value="1"/>
</dbReference>
<dbReference type="Gene3D" id="3.40.50.1820">
    <property type="entry name" value="alpha/beta hydrolase"/>
    <property type="match status" value="1"/>
</dbReference>
<sequence>GNDRLMGSQSLLRGQELRDPDVKQVHSYFDASNGRKYSWNTQTNLLFVDQPAGAGFAKAPPVTDGSFEAADDLYLALQNFFEKHDQYRSKDFYITGESYA</sequence>
<dbReference type="PRINTS" id="PR00724">
    <property type="entry name" value="CRBOXYPTASEC"/>
</dbReference>
<dbReference type="InterPro" id="IPR001563">
    <property type="entry name" value="Peptidase_S10"/>
</dbReference>
<protein>
    <recommendedName>
        <fullName evidence="9">Carboxypeptidase</fullName>
    </recommendedName>
</protein>
<comment type="caution">
    <text evidence="7">The sequence shown here is derived from an EMBL/GenBank/DDBJ whole genome shotgun (WGS) entry which is preliminary data.</text>
</comment>
<dbReference type="GO" id="GO:0004185">
    <property type="term" value="F:serine-type carboxypeptidase activity"/>
    <property type="evidence" value="ECO:0007669"/>
    <property type="project" value="InterPro"/>
</dbReference>
<feature type="non-terminal residue" evidence="7">
    <location>
        <position position="100"/>
    </location>
</feature>
<dbReference type="PANTHER" id="PTHR11802:SF3">
    <property type="entry name" value="RETINOID-INDUCIBLE SERINE CARBOXYPEPTIDASE"/>
    <property type="match status" value="1"/>
</dbReference>
<evidence type="ECO:0000256" key="6">
    <source>
        <dbReference type="ARBA" id="ARBA00023180"/>
    </source>
</evidence>
<feature type="non-terminal residue" evidence="7">
    <location>
        <position position="1"/>
    </location>
</feature>
<dbReference type="OrthoDB" id="443318at2759"/>
<keyword evidence="3" id="KW-0645">Protease</keyword>
<dbReference type="InterPro" id="IPR029058">
    <property type="entry name" value="AB_hydrolase_fold"/>
</dbReference>
<comment type="similarity">
    <text evidence="1">Belongs to the peptidase S10 family.</text>
</comment>
<accession>A0A7J6KLB2</accession>
<evidence type="ECO:0000256" key="1">
    <source>
        <dbReference type="ARBA" id="ARBA00009431"/>
    </source>
</evidence>